<keyword evidence="9" id="KW-0458">Lysosome</keyword>
<dbReference type="GO" id="GO:0072665">
    <property type="term" value="P:protein localization to vacuole"/>
    <property type="evidence" value="ECO:0007669"/>
    <property type="project" value="TreeGrafter"/>
</dbReference>
<comment type="function">
    <text evidence="11">Probable lysosomal cobalamin transporter. Required to export cobalamin from lysosomes allowing its conversion to cofactors.</text>
</comment>
<evidence type="ECO:0000313" key="15">
    <source>
        <dbReference type="Proteomes" id="UP000242254"/>
    </source>
</evidence>
<evidence type="ECO:0000256" key="2">
    <source>
        <dbReference type="ARBA" id="ARBA00009901"/>
    </source>
</evidence>
<feature type="transmembrane region" description="Helical" evidence="13">
    <location>
        <begin position="337"/>
        <end position="360"/>
    </location>
</feature>
<feature type="transmembrane region" description="Helical" evidence="13">
    <location>
        <begin position="60"/>
        <end position="93"/>
    </location>
</feature>
<evidence type="ECO:0000256" key="9">
    <source>
        <dbReference type="ARBA" id="ARBA00023228"/>
    </source>
</evidence>
<keyword evidence="12" id="KW-0175">Coiled coil</keyword>
<dbReference type="Pfam" id="PF04791">
    <property type="entry name" value="LMBR1"/>
    <property type="match status" value="1"/>
</dbReference>
<comment type="similarity">
    <text evidence="2">Belongs to the LIMR family. LMBRD1 subfamily.</text>
</comment>
<dbReference type="GeneID" id="35437797"/>
<evidence type="ECO:0000256" key="11">
    <source>
        <dbReference type="ARBA" id="ARBA00025515"/>
    </source>
</evidence>
<evidence type="ECO:0000313" key="14">
    <source>
        <dbReference type="EMBL" id="PHZ10649.1"/>
    </source>
</evidence>
<keyword evidence="15" id="KW-1185">Reference proteome</keyword>
<evidence type="ECO:0000256" key="13">
    <source>
        <dbReference type="SAM" id="Phobius"/>
    </source>
</evidence>
<feature type="transmembrane region" description="Helical" evidence="13">
    <location>
        <begin position="20"/>
        <end position="40"/>
    </location>
</feature>
<evidence type="ECO:0000256" key="7">
    <source>
        <dbReference type="ARBA" id="ARBA00022989"/>
    </source>
</evidence>
<dbReference type="InterPro" id="IPR006876">
    <property type="entry name" value="LMBR1-like_membr_prot"/>
</dbReference>
<feature type="coiled-coil region" evidence="12">
    <location>
        <begin position="190"/>
        <end position="246"/>
    </location>
</feature>
<evidence type="ECO:0000256" key="4">
    <source>
        <dbReference type="ARBA" id="ARBA00022448"/>
    </source>
</evidence>
<proteinExistence type="inferred from homology"/>
<dbReference type="GO" id="GO:0031419">
    <property type="term" value="F:cobalamin binding"/>
    <property type="evidence" value="ECO:0007669"/>
    <property type="project" value="UniProtKB-KW"/>
</dbReference>
<dbReference type="Proteomes" id="UP000242254">
    <property type="component" value="Unassembled WGS sequence"/>
</dbReference>
<evidence type="ECO:0000256" key="8">
    <source>
        <dbReference type="ARBA" id="ARBA00023136"/>
    </source>
</evidence>
<dbReference type="RefSeq" id="XP_023464357.1">
    <property type="nucleotide sequence ID" value="XM_023606807.1"/>
</dbReference>
<dbReference type="PANTHER" id="PTHR16130">
    <property type="entry name" value="LYSOSOMAL COBALAMIN TRANSPORTER-RELATED"/>
    <property type="match status" value="1"/>
</dbReference>
<keyword evidence="4" id="KW-0813">Transport</keyword>
<evidence type="ECO:0000256" key="1">
    <source>
        <dbReference type="ARBA" id="ARBA00004155"/>
    </source>
</evidence>
<feature type="transmembrane region" description="Helical" evidence="13">
    <location>
        <begin position="275"/>
        <end position="297"/>
    </location>
</feature>
<comment type="subcellular location">
    <subcellularLocation>
        <location evidence="1">Lysosome membrane</location>
        <topology evidence="1">Multi-pass membrane protein</topology>
    </subcellularLocation>
</comment>
<evidence type="ECO:0000256" key="6">
    <source>
        <dbReference type="ARBA" id="ARBA00022692"/>
    </source>
</evidence>
<keyword evidence="5" id="KW-0846">Cobalamin</keyword>
<dbReference type="PANTHER" id="PTHR16130:SF2">
    <property type="entry name" value="LYSOSOMAL COBALAMIN TRANSPORT ESCORT PROTEIN LMBD1"/>
    <property type="match status" value="1"/>
</dbReference>
<dbReference type="GO" id="GO:0005774">
    <property type="term" value="C:vacuolar membrane"/>
    <property type="evidence" value="ECO:0007669"/>
    <property type="project" value="TreeGrafter"/>
</dbReference>
<accession>A0A2G4SPE5</accession>
<keyword evidence="7 13" id="KW-1133">Transmembrane helix</keyword>
<gene>
    <name evidence="14" type="ORF">RHIMIDRAFT_205178</name>
</gene>
<feature type="non-terminal residue" evidence="14">
    <location>
        <position position="1"/>
    </location>
</feature>
<dbReference type="STRING" id="1340429.A0A2G4SPE5"/>
<sequence length="496" mass="57336">FTKYYQSLRDPELSVTMVTAAMLSIAMGTVALVPLDIFLVSNTVDRHTGLKKTWADEDTIYWMTLAVQVLYYVFFGLILVFSFFIIPFSYIYYESGRRAKALKYSFFFGMTGILLYLFGLFLKPTILPPHIDLEWFKNLLMESNGAKAFWFVVGCLFIPGMLIFIVYTAPGLSLVPFKLIRARRKIDARHDEMNQRLIKVREQQKMIEQKYAGSNAALSAHDYTALENLNDEERILLRQLTVIEQEEHGFLQRILKVMRPFEASKNQKPCELHSMLIGVIMLLFTILMVASIFVTIIDKVTFSVCGPKCGYIIGQTDLFNPIDFIMIELQKLFPLDYVLMIAIMIHFYMSTMIGLTYIGVKFLWVTLYRIKKKSTAPQGLFCVAILLTFSLLALTYSITSVITPGYTHFGSNIFRNAKELITYHWVLEICTPTVTSTILDRITLNTPIFGLIFYYAQWIFLVTFILGFFIALFRSPQHENEEEEGLLDHDHRHRQE</sequence>
<dbReference type="InterPro" id="IPR050854">
    <property type="entry name" value="LMBD1_LysCbl_Transport"/>
</dbReference>
<evidence type="ECO:0000256" key="3">
    <source>
        <dbReference type="ARBA" id="ARBA00017088"/>
    </source>
</evidence>
<feature type="transmembrane region" description="Helical" evidence="13">
    <location>
        <begin position="452"/>
        <end position="473"/>
    </location>
</feature>
<feature type="transmembrane region" description="Helical" evidence="13">
    <location>
        <begin position="105"/>
        <end position="128"/>
    </location>
</feature>
<protein>
    <recommendedName>
        <fullName evidence="3">Probable lysosomal cobalamin transporter</fullName>
    </recommendedName>
</protein>
<feature type="transmembrane region" description="Helical" evidence="13">
    <location>
        <begin position="380"/>
        <end position="402"/>
    </location>
</feature>
<keyword evidence="10" id="KW-0170">Cobalt</keyword>
<evidence type="ECO:0000256" key="10">
    <source>
        <dbReference type="ARBA" id="ARBA00023285"/>
    </source>
</evidence>
<dbReference type="AlphaFoldDB" id="A0A2G4SPE5"/>
<keyword evidence="8 13" id="KW-0472">Membrane</keyword>
<name>A0A2G4SPE5_RHIZD</name>
<feature type="transmembrane region" description="Helical" evidence="13">
    <location>
        <begin position="148"/>
        <end position="175"/>
    </location>
</feature>
<evidence type="ECO:0000256" key="5">
    <source>
        <dbReference type="ARBA" id="ARBA00022628"/>
    </source>
</evidence>
<reference evidence="14 15" key="1">
    <citation type="journal article" date="2016" name="Proc. Natl. Acad. Sci. U.S.A.">
        <title>Lipid metabolic changes in an early divergent fungus govern the establishment of a mutualistic symbiosis with endobacteria.</title>
        <authorList>
            <person name="Lastovetsky O.A."/>
            <person name="Gaspar M.L."/>
            <person name="Mondo S.J."/>
            <person name="LaButti K.M."/>
            <person name="Sandor L."/>
            <person name="Grigoriev I.V."/>
            <person name="Henry S.A."/>
            <person name="Pawlowska T.E."/>
        </authorList>
    </citation>
    <scope>NUCLEOTIDE SEQUENCE [LARGE SCALE GENOMIC DNA]</scope>
    <source>
        <strain evidence="14 15">ATCC 52813</strain>
    </source>
</reference>
<organism evidence="14 15">
    <name type="scientific">Rhizopus microsporus ATCC 52813</name>
    <dbReference type="NCBI Taxonomy" id="1340429"/>
    <lineage>
        <taxon>Eukaryota</taxon>
        <taxon>Fungi</taxon>
        <taxon>Fungi incertae sedis</taxon>
        <taxon>Mucoromycota</taxon>
        <taxon>Mucoromycotina</taxon>
        <taxon>Mucoromycetes</taxon>
        <taxon>Mucorales</taxon>
        <taxon>Mucorineae</taxon>
        <taxon>Rhizopodaceae</taxon>
        <taxon>Rhizopus</taxon>
    </lineage>
</organism>
<keyword evidence="6 13" id="KW-0812">Transmembrane</keyword>
<evidence type="ECO:0000256" key="12">
    <source>
        <dbReference type="SAM" id="Coils"/>
    </source>
</evidence>
<dbReference type="EMBL" id="KZ303854">
    <property type="protein sequence ID" value="PHZ10649.1"/>
    <property type="molecule type" value="Genomic_DNA"/>
</dbReference>